<dbReference type="AlphaFoldDB" id="D0BNB8"/>
<comment type="similarity">
    <text evidence="5">Belongs to the purine/pyrimidine phosphoribosyltransferase family. PurR subfamily.</text>
</comment>
<reference evidence="8" key="2">
    <citation type="submission" date="2011-10" db="EMBL/GenBank/DDBJ databases">
        <title>The Genome Sequence of Granulicatella elegans ATCC 700633.</title>
        <authorList>
            <consortium name="The Broad Institute Genome Sequencing Platform"/>
            <consortium name="The Broad Institute Genome Sequencing Center for Infectious Disease"/>
            <person name="Earl A."/>
            <person name="Ward D."/>
            <person name="Feldgarden M."/>
            <person name="Gevers D."/>
            <person name="Sibley C.D."/>
            <person name="Field T.R."/>
            <person name="Grinwis M."/>
            <person name="Eshaghurshan C.S."/>
            <person name="Surette M.G."/>
            <person name="Young S.K."/>
            <person name="Zeng Q."/>
            <person name="Gargeya S."/>
            <person name="Fitzgerald M."/>
            <person name="Haas B."/>
            <person name="Abouelleil A."/>
            <person name="Alvarado L."/>
            <person name="Arachchi H.M."/>
            <person name="Berlin A."/>
            <person name="Brown A."/>
            <person name="Chapman S.B."/>
            <person name="Chen Z."/>
            <person name="Dunbar C."/>
            <person name="Freedman E."/>
            <person name="Gearin G."/>
            <person name="Goldberg J."/>
            <person name="Griggs A."/>
            <person name="Gujja S."/>
            <person name="Heiman D."/>
            <person name="Howarth C."/>
            <person name="Larson L."/>
            <person name="Lui A."/>
            <person name="MacDonald P.J.P."/>
            <person name="Montmayeur A."/>
            <person name="Murphy C."/>
            <person name="Neiman D."/>
            <person name="Pearson M."/>
            <person name="Priest M."/>
            <person name="Roberts A."/>
            <person name="Saif S."/>
            <person name="Shea T."/>
            <person name="Shenoy N."/>
            <person name="Sisk P."/>
            <person name="Stolte C."/>
            <person name="Sykes S."/>
            <person name="Wortman J."/>
            <person name="Nusbaum C."/>
            <person name="Birren B."/>
        </authorList>
    </citation>
    <scope>NUCLEOTIDE SEQUENCE [LARGE SCALE GENOMIC DNA]</scope>
    <source>
        <strain evidence="8">ATCC 700633</strain>
    </source>
</reference>
<keyword evidence="2" id="KW-0805">Transcription regulation</keyword>
<dbReference type="Gene3D" id="3.40.50.2020">
    <property type="match status" value="1"/>
</dbReference>
<dbReference type="GO" id="GO:0045892">
    <property type="term" value="P:negative regulation of DNA-templated transcription"/>
    <property type="evidence" value="ECO:0007669"/>
    <property type="project" value="InterPro"/>
</dbReference>
<sequence>MKLKRSERLIDMTQRLLDNPHTLISLTTFTDLYQSAKSSISEDIAIIKRTFEIQGIGIVNTLPGAAGGVIFTPKIKKEQALEAAQKICDQMNDSTRLLPGGYIYLSDLLGKPDVLHHLGKMIASAYEDQKVDVIMTVATKGVPIAQTVANYLNVPFVIVRRDSKITEGATVSINYVSGSSSRVEKMELSKRTLPSGSNVLIVDDFLKAGGTINGMRSLIKEFDSHAVGAVVFCESGVSGHQLQDYSSIIRITEINTENQHIKAELGNFFETHTFLEETH</sequence>
<proteinExistence type="inferred from homology"/>
<dbReference type="InterPro" id="IPR036390">
    <property type="entry name" value="WH_DNA-bd_sf"/>
</dbReference>
<evidence type="ECO:0000256" key="2">
    <source>
        <dbReference type="ARBA" id="ARBA00023015"/>
    </source>
</evidence>
<evidence type="ECO:0000256" key="4">
    <source>
        <dbReference type="ARBA" id="ARBA00023163"/>
    </source>
</evidence>
<evidence type="ECO:0000259" key="7">
    <source>
        <dbReference type="Pfam" id="PF09182"/>
    </source>
</evidence>
<gene>
    <name evidence="8" type="ORF">HMPREF0446_01453</name>
</gene>
<dbReference type="InterPro" id="IPR015265">
    <property type="entry name" value="PuR_N"/>
</dbReference>
<evidence type="ECO:0000313" key="8">
    <source>
        <dbReference type="EMBL" id="EEW92608.1"/>
    </source>
</evidence>
<dbReference type="PANTHER" id="PTHR43864">
    <property type="entry name" value="HYPOXANTHINE/GUANINE PHOSPHORIBOSYLTRANSFERASE"/>
    <property type="match status" value="1"/>
</dbReference>
<comment type="subunit">
    <text evidence="1">Homodimer.</text>
</comment>
<dbReference type="SUPFAM" id="SSF53271">
    <property type="entry name" value="PRTase-like"/>
    <property type="match status" value="1"/>
</dbReference>
<dbReference type="PANTHER" id="PTHR43864:SF2">
    <property type="entry name" value="PUR OPERON REPRESSOR"/>
    <property type="match status" value="1"/>
</dbReference>
<dbReference type="SUPFAM" id="SSF46785">
    <property type="entry name" value="Winged helix' DNA-binding domain"/>
    <property type="match status" value="1"/>
</dbReference>
<keyword evidence="3" id="KW-0238">DNA-binding</keyword>
<evidence type="ECO:0000256" key="1">
    <source>
        <dbReference type="ARBA" id="ARBA00011738"/>
    </source>
</evidence>
<dbReference type="RefSeq" id="WP_006703729.1">
    <property type="nucleotide sequence ID" value="NZ_KI391971.1"/>
</dbReference>
<dbReference type="STRING" id="626369.HMPREF0446_01453"/>
<dbReference type="InterPro" id="IPR010078">
    <property type="entry name" value="PurR_Bsub"/>
</dbReference>
<organism evidence="8 9">
    <name type="scientific">Granulicatella elegans ATCC 700633</name>
    <dbReference type="NCBI Taxonomy" id="626369"/>
    <lineage>
        <taxon>Bacteria</taxon>
        <taxon>Bacillati</taxon>
        <taxon>Bacillota</taxon>
        <taxon>Bacilli</taxon>
        <taxon>Lactobacillales</taxon>
        <taxon>Carnobacteriaceae</taxon>
        <taxon>Granulicatella</taxon>
    </lineage>
</organism>
<evidence type="ECO:0000259" key="6">
    <source>
        <dbReference type="Pfam" id="PF00156"/>
    </source>
</evidence>
<dbReference type="Pfam" id="PF00156">
    <property type="entry name" value="Pribosyltran"/>
    <property type="match status" value="1"/>
</dbReference>
<keyword evidence="9" id="KW-1185">Reference proteome</keyword>
<evidence type="ECO:0000256" key="3">
    <source>
        <dbReference type="ARBA" id="ARBA00023125"/>
    </source>
</evidence>
<dbReference type="InterPro" id="IPR029057">
    <property type="entry name" value="PRTase-like"/>
</dbReference>
<feature type="domain" description="Bacterial purine repressor N-terminal" evidence="7">
    <location>
        <begin position="4"/>
        <end position="73"/>
    </location>
</feature>
<evidence type="ECO:0000313" key="9">
    <source>
        <dbReference type="Proteomes" id="UP000002939"/>
    </source>
</evidence>
<reference evidence="8" key="1">
    <citation type="submission" date="2009-09" db="EMBL/GenBank/DDBJ databases">
        <authorList>
            <consortium name="The Broad Institute Genome Sequencing Platform"/>
            <person name="Ward D."/>
            <person name="Feldgarden M."/>
            <person name="Earl A."/>
            <person name="Young S.K."/>
            <person name="Zeng Q."/>
            <person name="Koehrsen M."/>
            <person name="Alvarado L."/>
            <person name="Berlin A."/>
            <person name="Bochicchio J."/>
            <person name="Borenstein D."/>
            <person name="Chapman S.B."/>
            <person name="Chen Z."/>
            <person name="Engels R."/>
            <person name="Freedman E."/>
            <person name="Gellesch M."/>
            <person name="Goldberg J."/>
            <person name="Griggs A."/>
            <person name="Gujja S."/>
            <person name="Heilman E."/>
            <person name="Heiman D."/>
            <person name="Hepburn T."/>
            <person name="Howarth C."/>
            <person name="Jen D."/>
            <person name="Larson L."/>
            <person name="Lewis B."/>
            <person name="Mehta T."/>
            <person name="Park D."/>
            <person name="Pearson M."/>
            <person name="Roberts A."/>
            <person name="Saif S."/>
            <person name="Shea T."/>
            <person name="Shenoy N."/>
            <person name="Sisk P."/>
            <person name="Stolte C."/>
            <person name="Sykes S."/>
            <person name="Thomson T."/>
            <person name="Walk T."/>
            <person name="White J."/>
            <person name="Yandava C."/>
            <person name="Sibley C.D."/>
            <person name="Field T.R."/>
            <person name="Grinwis M."/>
            <person name="Eshaghurshan C.S."/>
            <person name="Surette M.G."/>
            <person name="Haas B."/>
            <person name="Nusbaum C."/>
            <person name="Birren B."/>
        </authorList>
    </citation>
    <scope>NUCLEOTIDE SEQUENCE [LARGE SCALE GENOMIC DNA]</scope>
    <source>
        <strain evidence="8">ATCC 700633</strain>
    </source>
</reference>
<dbReference type="Gene3D" id="1.10.10.10">
    <property type="entry name" value="Winged helix-like DNA-binding domain superfamily/Winged helix DNA-binding domain"/>
    <property type="match status" value="1"/>
</dbReference>
<feature type="domain" description="Phosphoribosyltransferase" evidence="6">
    <location>
        <begin position="109"/>
        <end position="259"/>
    </location>
</feature>
<dbReference type="EMBL" id="ACRF02000003">
    <property type="protein sequence ID" value="EEW92608.1"/>
    <property type="molecule type" value="Genomic_DNA"/>
</dbReference>
<protein>
    <submittedName>
        <fullName evidence="8">Pur operon repressor PurR</fullName>
    </submittedName>
</protein>
<dbReference type="GO" id="GO:0045982">
    <property type="term" value="P:negative regulation of purine nucleobase metabolic process"/>
    <property type="evidence" value="ECO:0007669"/>
    <property type="project" value="InterPro"/>
</dbReference>
<accession>D0BNB8</accession>
<dbReference type="OrthoDB" id="4213751at2"/>
<comment type="caution">
    <text evidence="8">The sequence shown here is derived from an EMBL/GenBank/DDBJ whole genome shotgun (WGS) entry which is preliminary data.</text>
</comment>
<dbReference type="eggNOG" id="COG0503">
    <property type="taxonomic scope" value="Bacteria"/>
</dbReference>
<dbReference type="GO" id="GO:0003677">
    <property type="term" value="F:DNA binding"/>
    <property type="evidence" value="ECO:0007669"/>
    <property type="project" value="UniProtKB-KW"/>
</dbReference>
<name>D0BNB8_9LACT</name>
<dbReference type="CDD" id="cd06223">
    <property type="entry name" value="PRTases_typeI"/>
    <property type="match status" value="1"/>
</dbReference>
<dbReference type="Proteomes" id="UP000002939">
    <property type="component" value="Unassembled WGS sequence"/>
</dbReference>
<keyword evidence="4" id="KW-0804">Transcription</keyword>
<dbReference type="NCBIfam" id="TIGR01743">
    <property type="entry name" value="purR_Bsub"/>
    <property type="match status" value="1"/>
</dbReference>
<dbReference type="HOGENOM" id="CLU_088227_0_0_9"/>
<dbReference type="Pfam" id="PF09182">
    <property type="entry name" value="PuR_N"/>
    <property type="match status" value="1"/>
</dbReference>
<dbReference type="InterPro" id="IPR050118">
    <property type="entry name" value="Pur/Pyrimidine_PRTase"/>
</dbReference>
<dbReference type="InterPro" id="IPR000836">
    <property type="entry name" value="PRTase_dom"/>
</dbReference>
<dbReference type="InterPro" id="IPR036388">
    <property type="entry name" value="WH-like_DNA-bd_sf"/>
</dbReference>
<evidence type="ECO:0000256" key="5">
    <source>
        <dbReference type="ARBA" id="ARBA00049656"/>
    </source>
</evidence>